<feature type="compositionally biased region" description="Basic and acidic residues" evidence="2">
    <location>
        <begin position="126"/>
        <end position="135"/>
    </location>
</feature>
<evidence type="ECO:0000256" key="2">
    <source>
        <dbReference type="SAM" id="MobiDB-lite"/>
    </source>
</evidence>
<feature type="region of interest" description="Disordered" evidence="2">
    <location>
        <begin position="495"/>
        <end position="528"/>
    </location>
</feature>
<sequence>MTLSGEGLLLKRVLSVEAFRQERFERSRGPPTHSQSKAIPMPLYPGESQQQYNHKFKQWLIKKHLRLESIQSDPKRERKLWLTFAFQRLNPPSTGGQRVQKRSIDEEYEAFYQRSASQSIKRLRRDRSMDSDRSANRGKPPARIEARREHYSTISSRDDEQMPCLSHTRPNDRRDEILSSSQMPPCSQRSISPASQSSTDKPFQPRSRAEILAPRVVSVDAYLREMKGPKLNRRSNGKLVKIPVPLFPGETMDDYEHEFGRWLHHRQTSVLSLRYKPLKERVYRHQFAYQRALKRTNSSKHPQLEARSQSTISKAKDNVHDANEPPGSRDEAKQHLSKSLPPKNLLLPKNPQEDKAVERTSHHSRARTNKADQAQCASRISDTNTPKVATQSPNTSSQKAVPVTQKTETKESKRQKEDAANAQHPTLDTSNEDTATIQLLKSNGAPDTLKSDGPSKEKLPSWASQLIGKVQKLEAKVTQLQRQVDSCPCCQGISSSATANPAPKLGSVEPSQESIAKNSTSLSNGTETKSKVFQAKSDMLNGSSAEILHDVSALSNENKNGDGKKENVVDKQPTCEEIYREATRILARAVQVRVHEDSKKRQLTEAYDHLNEQILMNETAIDDALDYIKAIKDVDEAIATEQHSQIMELVVSINKEKEKRASALAALIVYKFTATKDILVSLLEEEPSGEGRNKVNHDELRAISLQIEQKVSVLETLEMHLNEQLQWVTGLPPDVSEADKALRFKALRKMSKRLMKEQETKEQLEHKRNEVMKSFLQEDKGIRKLVEEELAKSRTVELRRTAEML</sequence>
<dbReference type="AlphaFoldDB" id="A0A080ZLC4"/>
<comment type="caution">
    <text evidence="3">The sequence shown here is derived from an EMBL/GenBank/DDBJ whole genome shotgun (WGS) entry which is preliminary data.</text>
</comment>
<feature type="region of interest" description="Disordered" evidence="2">
    <location>
        <begin position="293"/>
        <end position="432"/>
    </location>
</feature>
<feature type="region of interest" description="Disordered" evidence="2">
    <location>
        <begin position="115"/>
        <end position="206"/>
    </location>
</feature>
<protein>
    <submittedName>
        <fullName evidence="3">Uncharacterized protein</fullName>
    </submittedName>
</protein>
<gene>
    <name evidence="3" type="ORF">F444_15625</name>
</gene>
<feature type="compositionally biased region" description="Basic and acidic residues" evidence="2">
    <location>
        <begin position="142"/>
        <end position="160"/>
    </location>
</feature>
<dbReference type="EMBL" id="ANJA01002892">
    <property type="protein sequence ID" value="ETO67435.1"/>
    <property type="molecule type" value="Genomic_DNA"/>
</dbReference>
<organism evidence="3 4">
    <name type="scientific">Phytophthora nicotianae P1976</name>
    <dbReference type="NCBI Taxonomy" id="1317066"/>
    <lineage>
        <taxon>Eukaryota</taxon>
        <taxon>Sar</taxon>
        <taxon>Stramenopiles</taxon>
        <taxon>Oomycota</taxon>
        <taxon>Peronosporomycetes</taxon>
        <taxon>Peronosporales</taxon>
        <taxon>Peronosporaceae</taxon>
        <taxon>Phytophthora</taxon>
    </lineage>
</organism>
<feature type="compositionally biased region" description="Polar residues" evidence="2">
    <location>
        <begin position="371"/>
        <end position="399"/>
    </location>
</feature>
<feature type="region of interest" description="Disordered" evidence="2">
    <location>
        <begin position="24"/>
        <end position="43"/>
    </location>
</feature>
<keyword evidence="1" id="KW-0175">Coiled coil</keyword>
<feature type="compositionally biased region" description="Polar residues" evidence="2">
    <location>
        <begin position="299"/>
        <end position="313"/>
    </location>
</feature>
<dbReference type="OrthoDB" id="127596at2759"/>
<feature type="compositionally biased region" description="Basic and acidic residues" evidence="2">
    <location>
        <begin position="407"/>
        <end position="419"/>
    </location>
</feature>
<feature type="compositionally biased region" description="Basic and acidic residues" evidence="2">
    <location>
        <begin position="351"/>
        <end position="361"/>
    </location>
</feature>
<feature type="compositionally biased region" description="Low complexity" evidence="2">
    <location>
        <begin position="337"/>
        <end position="350"/>
    </location>
</feature>
<evidence type="ECO:0000256" key="1">
    <source>
        <dbReference type="SAM" id="Coils"/>
    </source>
</evidence>
<feature type="coiled-coil region" evidence="1">
    <location>
        <begin position="747"/>
        <end position="774"/>
    </location>
</feature>
<evidence type="ECO:0000313" key="4">
    <source>
        <dbReference type="Proteomes" id="UP000028582"/>
    </source>
</evidence>
<evidence type="ECO:0000313" key="3">
    <source>
        <dbReference type="EMBL" id="ETO67435.1"/>
    </source>
</evidence>
<proteinExistence type="predicted"/>
<feature type="compositionally biased region" description="Polar residues" evidence="2">
    <location>
        <begin position="509"/>
        <end position="527"/>
    </location>
</feature>
<dbReference type="Proteomes" id="UP000028582">
    <property type="component" value="Unassembled WGS sequence"/>
</dbReference>
<feature type="compositionally biased region" description="Polar residues" evidence="2">
    <location>
        <begin position="423"/>
        <end position="432"/>
    </location>
</feature>
<accession>A0A080ZLC4</accession>
<feature type="compositionally biased region" description="Basic and acidic residues" evidence="2">
    <location>
        <begin position="314"/>
        <end position="334"/>
    </location>
</feature>
<reference evidence="3 4" key="1">
    <citation type="submission" date="2013-11" db="EMBL/GenBank/DDBJ databases">
        <title>The Genome Sequence of Phytophthora parasitica P1976.</title>
        <authorList>
            <consortium name="The Broad Institute Genomics Platform"/>
            <person name="Russ C."/>
            <person name="Tyler B."/>
            <person name="Panabieres F."/>
            <person name="Shan W."/>
            <person name="Tripathy S."/>
            <person name="Grunwald N."/>
            <person name="Machado M."/>
            <person name="Johnson C.S."/>
            <person name="Walker B."/>
            <person name="Young S."/>
            <person name="Zeng Q."/>
            <person name="Gargeya S."/>
            <person name="Fitzgerald M."/>
            <person name="Haas B."/>
            <person name="Abouelleil A."/>
            <person name="Allen A.W."/>
            <person name="Alvarado L."/>
            <person name="Arachchi H.M."/>
            <person name="Berlin A.M."/>
            <person name="Chapman S.B."/>
            <person name="Gainer-Dewar J."/>
            <person name="Goldberg J."/>
            <person name="Griggs A."/>
            <person name="Gujja S."/>
            <person name="Hansen M."/>
            <person name="Howarth C."/>
            <person name="Imamovic A."/>
            <person name="Ireland A."/>
            <person name="Larimer J."/>
            <person name="McCowan C."/>
            <person name="Murphy C."/>
            <person name="Pearson M."/>
            <person name="Poon T.W."/>
            <person name="Priest M."/>
            <person name="Roberts A."/>
            <person name="Saif S."/>
            <person name="Shea T."/>
            <person name="Sisk P."/>
            <person name="Sykes S."/>
            <person name="Wortman J."/>
            <person name="Nusbaum C."/>
            <person name="Birren B."/>
        </authorList>
    </citation>
    <scope>NUCLEOTIDE SEQUENCE [LARGE SCALE GENOMIC DNA]</scope>
    <source>
        <strain evidence="3 4">P1976</strain>
    </source>
</reference>
<feature type="compositionally biased region" description="Low complexity" evidence="2">
    <location>
        <begin position="187"/>
        <end position="198"/>
    </location>
</feature>
<name>A0A080ZLC4_PHYNI</name>